<comment type="caution">
    <text evidence="1">The sequence shown here is derived from an EMBL/GenBank/DDBJ whole genome shotgun (WGS) entry which is preliminary data.</text>
</comment>
<name>A0AAN8UIY2_9MAGN</name>
<evidence type="ECO:0000313" key="2">
    <source>
        <dbReference type="Proteomes" id="UP001370490"/>
    </source>
</evidence>
<dbReference type="SUPFAM" id="SSF48371">
    <property type="entry name" value="ARM repeat"/>
    <property type="match status" value="1"/>
</dbReference>
<evidence type="ECO:0000313" key="1">
    <source>
        <dbReference type="EMBL" id="KAK6913579.1"/>
    </source>
</evidence>
<sequence>MILCHTRLQIGYGATKDDMRFYVRYMFTRLKIGVVGIKLQALIGLYEVVTDDEKYFKIVVLEFEDLYGLLVNFLDYSELEMAIVELNWLVLFVSSRNLAGVEEIKRFMVEEGVVTVFLNVAKSKDEVLMINATEFLQAMAYGD</sequence>
<protein>
    <submittedName>
        <fullName evidence="1">Uncharacterized protein</fullName>
    </submittedName>
</protein>
<dbReference type="Proteomes" id="UP001370490">
    <property type="component" value="Unassembled WGS sequence"/>
</dbReference>
<dbReference type="InterPro" id="IPR016024">
    <property type="entry name" value="ARM-type_fold"/>
</dbReference>
<dbReference type="PANTHER" id="PTHR46043">
    <property type="entry name" value="ARM REPEAT SUPERFAMILY PROTEIN"/>
    <property type="match status" value="1"/>
</dbReference>
<accession>A0AAN8UIY2</accession>
<gene>
    <name evidence="1" type="ORF">RJ641_023180</name>
</gene>
<reference evidence="1 2" key="1">
    <citation type="submission" date="2023-12" db="EMBL/GenBank/DDBJ databases">
        <title>A high-quality genome assembly for Dillenia turbinata (Dilleniales).</title>
        <authorList>
            <person name="Chanderbali A."/>
        </authorList>
    </citation>
    <scope>NUCLEOTIDE SEQUENCE [LARGE SCALE GENOMIC DNA]</scope>
    <source>
        <strain evidence="1">LSX21</strain>
        <tissue evidence="1">Leaf</tissue>
    </source>
</reference>
<dbReference type="EMBL" id="JBAMMX010000027">
    <property type="protein sequence ID" value="KAK6913579.1"/>
    <property type="molecule type" value="Genomic_DNA"/>
</dbReference>
<dbReference type="AlphaFoldDB" id="A0AAN8UIY2"/>
<organism evidence="1 2">
    <name type="scientific">Dillenia turbinata</name>
    <dbReference type="NCBI Taxonomy" id="194707"/>
    <lineage>
        <taxon>Eukaryota</taxon>
        <taxon>Viridiplantae</taxon>
        <taxon>Streptophyta</taxon>
        <taxon>Embryophyta</taxon>
        <taxon>Tracheophyta</taxon>
        <taxon>Spermatophyta</taxon>
        <taxon>Magnoliopsida</taxon>
        <taxon>eudicotyledons</taxon>
        <taxon>Gunneridae</taxon>
        <taxon>Pentapetalae</taxon>
        <taxon>Dilleniales</taxon>
        <taxon>Dilleniaceae</taxon>
        <taxon>Dillenia</taxon>
    </lineage>
</organism>
<keyword evidence="2" id="KW-1185">Reference proteome</keyword>
<proteinExistence type="predicted"/>
<dbReference type="PANTHER" id="PTHR46043:SF5">
    <property type="entry name" value="ARM REPEAT SUPERFAMILY PROTEIN"/>
    <property type="match status" value="1"/>
</dbReference>